<dbReference type="AlphaFoldDB" id="A0A1M6X9Y4"/>
<gene>
    <name evidence="1" type="ORF">SAMN02746009_01981</name>
</gene>
<dbReference type="RefSeq" id="WP_073283923.1">
    <property type="nucleotide sequence ID" value="NZ_FRAS01000009.1"/>
</dbReference>
<sequence length="113" mass="12271">MTDSYLRSLGFTPADQAPHAARPSFSDAWRYRHEHMAQDGTPLFIEHALGIDGCRLSAVEAPLAAADVFASVPLLDKAALQTAVDSFFAAHGGMGSATPVFVPHSYLPYRRQR</sequence>
<proteinExistence type="predicted"/>
<protein>
    <submittedName>
        <fullName evidence="1">Uncharacterized protein</fullName>
    </submittedName>
</protein>
<dbReference type="STRING" id="1121959.SAMN02746009_01981"/>
<dbReference type="EMBL" id="FRAS01000009">
    <property type="protein sequence ID" value="SHL02746.1"/>
    <property type="molecule type" value="Genomic_DNA"/>
</dbReference>
<keyword evidence="2" id="KW-1185">Reference proteome</keyword>
<evidence type="ECO:0000313" key="2">
    <source>
        <dbReference type="Proteomes" id="UP000183947"/>
    </source>
</evidence>
<organism evidence="1 2">
    <name type="scientific">Hymenobacter psychrotolerans DSM 18569</name>
    <dbReference type="NCBI Taxonomy" id="1121959"/>
    <lineage>
        <taxon>Bacteria</taxon>
        <taxon>Pseudomonadati</taxon>
        <taxon>Bacteroidota</taxon>
        <taxon>Cytophagia</taxon>
        <taxon>Cytophagales</taxon>
        <taxon>Hymenobacteraceae</taxon>
        <taxon>Hymenobacter</taxon>
    </lineage>
</organism>
<dbReference type="Proteomes" id="UP000183947">
    <property type="component" value="Unassembled WGS sequence"/>
</dbReference>
<accession>A0A1M6X9Y4</accession>
<reference evidence="2" key="1">
    <citation type="submission" date="2016-11" db="EMBL/GenBank/DDBJ databases">
        <authorList>
            <person name="Varghese N."/>
            <person name="Submissions S."/>
        </authorList>
    </citation>
    <scope>NUCLEOTIDE SEQUENCE [LARGE SCALE GENOMIC DNA]</scope>
    <source>
        <strain evidence="2">DSM 18569</strain>
    </source>
</reference>
<name>A0A1M6X9Y4_9BACT</name>
<dbReference type="OrthoDB" id="882876at2"/>
<evidence type="ECO:0000313" key="1">
    <source>
        <dbReference type="EMBL" id="SHL02746.1"/>
    </source>
</evidence>